<dbReference type="InterPro" id="IPR001107">
    <property type="entry name" value="Band_7"/>
</dbReference>
<evidence type="ECO:0000313" key="11">
    <source>
        <dbReference type="Proteomes" id="UP001596353"/>
    </source>
</evidence>
<sequence>MKWKLKSLTVAVTGHDPARGQGAAGEITLYWLLAFVVFIVVLLGGIWFLQRFYAKATLETAVVRTGMGGRRVLTDGGCVALPIVHQLQRVSMQTAAVTMLRTGRDAVLTADAMRADLVMEFELRVASDVQSIATAAQAFGHRIARGGEAFETVLAGPLANAIQTAAAARGINEIHLERAAFTAQVSAMVSEHAARLGLELVTAALVSVDQSDFAQRDENNSFNARGMRRLAEMVAEERKARIAVETSTEIAVREHRLAQHQRQIELQRAEREAEIAQREHLARLEAESESRSAQSRAEQHRASETIRIREEQEAKTAQVSADEALRKAEMKALLELEEAKIAHGISLAQSRTKEAKVKAEEEAARAQVILAAESVQAQKDRAVTEREREIAKLKQARDIELEDARVKSDVSTLLARAQADASARTATANAEKIAMEAEAAGRVALNKAENTLSDAVIRMRLEERKLDKMPEIMTQMMKPVEKIDSIRINQISGFGGGAGSGSDGADSAFGAAMDQILGMAVRLPAMKQMGEEIGFDFDVPNAGRTADYANRIKAKDDPQNSKE</sequence>
<proteinExistence type="inferred from homology"/>
<keyword evidence="7" id="KW-1133">Transmembrane helix</keyword>
<organism evidence="10 11">
    <name type="scientific">Sulfitobacter porphyrae</name>
    <dbReference type="NCBI Taxonomy" id="1246864"/>
    <lineage>
        <taxon>Bacteria</taxon>
        <taxon>Pseudomonadati</taxon>
        <taxon>Pseudomonadota</taxon>
        <taxon>Alphaproteobacteria</taxon>
        <taxon>Rhodobacterales</taxon>
        <taxon>Roseobacteraceae</taxon>
        <taxon>Sulfitobacter</taxon>
    </lineage>
</organism>
<feature type="domain" description="Flotillin C-terminal" evidence="9">
    <location>
        <begin position="417"/>
        <end position="535"/>
    </location>
</feature>
<name>A0ABW2B819_9RHOB</name>
<evidence type="ECO:0000256" key="5">
    <source>
        <dbReference type="ARBA" id="ARBA00023136"/>
    </source>
</evidence>
<evidence type="ECO:0000256" key="7">
    <source>
        <dbReference type="SAM" id="Phobius"/>
    </source>
</evidence>
<evidence type="ECO:0000256" key="1">
    <source>
        <dbReference type="ARBA" id="ARBA00004167"/>
    </source>
</evidence>
<evidence type="ECO:0000256" key="4">
    <source>
        <dbReference type="ARBA" id="ARBA00022475"/>
    </source>
</evidence>
<keyword evidence="4" id="KW-1003">Cell membrane</keyword>
<dbReference type="Pfam" id="PF01145">
    <property type="entry name" value="Band_7"/>
    <property type="match status" value="1"/>
</dbReference>
<dbReference type="SUPFAM" id="SSF117892">
    <property type="entry name" value="Band 7/SPFH domain"/>
    <property type="match status" value="1"/>
</dbReference>
<evidence type="ECO:0000259" key="8">
    <source>
        <dbReference type="Pfam" id="PF01145"/>
    </source>
</evidence>
<dbReference type="PANTHER" id="PTHR13806:SF31">
    <property type="entry name" value="FLOTILLIN-LIKE PROTEIN 1-RELATED"/>
    <property type="match status" value="1"/>
</dbReference>
<dbReference type="PANTHER" id="PTHR13806">
    <property type="entry name" value="FLOTILLIN-RELATED"/>
    <property type="match status" value="1"/>
</dbReference>
<evidence type="ECO:0000256" key="6">
    <source>
        <dbReference type="SAM" id="MobiDB-lite"/>
    </source>
</evidence>
<dbReference type="InterPro" id="IPR036013">
    <property type="entry name" value="Band_7/SPFH_dom_sf"/>
</dbReference>
<feature type="domain" description="Band 7" evidence="8">
    <location>
        <begin position="62"/>
        <end position="216"/>
    </location>
</feature>
<dbReference type="InterPro" id="IPR031905">
    <property type="entry name" value="Flotillin_C"/>
</dbReference>
<feature type="transmembrane region" description="Helical" evidence="7">
    <location>
        <begin position="30"/>
        <end position="49"/>
    </location>
</feature>
<feature type="region of interest" description="Disordered" evidence="6">
    <location>
        <begin position="282"/>
        <end position="315"/>
    </location>
</feature>
<accession>A0ABW2B819</accession>
<reference evidence="11" key="1">
    <citation type="journal article" date="2019" name="Int. J. Syst. Evol. Microbiol.">
        <title>The Global Catalogue of Microorganisms (GCM) 10K type strain sequencing project: providing services to taxonomists for standard genome sequencing and annotation.</title>
        <authorList>
            <consortium name="The Broad Institute Genomics Platform"/>
            <consortium name="The Broad Institute Genome Sequencing Center for Infectious Disease"/>
            <person name="Wu L."/>
            <person name="Ma J."/>
        </authorList>
    </citation>
    <scope>NUCLEOTIDE SEQUENCE [LARGE SCALE GENOMIC DNA]</scope>
    <source>
        <strain evidence="11">CCUG 66188</strain>
    </source>
</reference>
<evidence type="ECO:0000313" key="10">
    <source>
        <dbReference type="EMBL" id="MFC6761736.1"/>
    </source>
</evidence>
<protein>
    <submittedName>
        <fullName evidence="10">Flotillin domain-containing protein</fullName>
    </submittedName>
</protein>
<feature type="compositionally biased region" description="Basic and acidic residues" evidence="6">
    <location>
        <begin position="297"/>
        <end position="314"/>
    </location>
</feature>
<evidence type="ECO:0000259" key="9">
    <source>
        <dbReference type="Pfam" id="PF15975"/>
    </source>
</evidence>
<comment type="subcellular location">
    <subcellularLocation>
        <location evidence="2">Cell membrane</location>
    </subcellularLocation>
    <subcellularLocation>
        <location evidence="1">Membrane</location>
        <topology evidence="1">Single-pass membrane protein</topology>
    </subcellularLocation>
</comment>
<evidence type="ECO:0000256" key="2">
    <source>
        <dbReference type="ARBA" id="ARBA00004236"/>
    </source>
</evidence>
<keyword evidence="7" id="KW-0812">Transmembrane</keyword>
<dbReference type="Gene3D" id="3.30.479.30">
    <property type="entry name" value="Band 7 domain"/>
    <property type="match status" value="1"/>
</dbReference>
<evidence type="ECO:0000256" key="3">
    <source>
        <dbReference type="ARBA" id="ARBA00007161"/>
    </source>
</evidence>
<keyword evidence="11" id="KW-1185">Reference proteome</keyword>
<dbReference type="Pfam" id="PF15975">
    <property type="entry name" value="Flot"/>
    <property type="match status" value="1"/>
</dbReference>
<gene>
    <name evidence="10" type="ORF">ACFQFQ_23290</name>
</gene>
<comment type="caution">
    <text evidence="10">The sequence shown here is derived from an EMBL/GenBank/DDBJ whole genome shotgun (WGS) entry which is preliminary data.</text>
</comment>
<dbReference type="InterPro" id="IPR027705">
    <property type="entry name" value="Flotillin_fam"/>
</dbReference>
<dbReference type="Proteomes" id="UP001596353">
    <property type="component" value="Unassembled WGS sequence"/>
</dbReference>
<comment type="similarity">
    <text evidence="3">Belongs to the band 7/mec-2 family. Flotillin subfamily.</text>
</comment>
<dbReference type="EMBL" id="JBHSWG010000003">
    <property type="protein sequence ID" value="MFC6761736.1"/>
    <property type="molecule type" value="Genomic_DNA"/>
</dbReference>
<keyword evidence="5 7" id="KW-0472">Membrane</keyword>